<name>A0A3E2HJS0_SCYLI</name>
<dbReference type="OMA" id="WAEIHEI"/>
<dbReference type="AlphaFoldDB" id="A0A3E2HJS0"/>
<evidence type="ECO:0000313" key="3">
    <source>
        <dbReference type="Proteomes" id="UP000258309"/>
    </source>
</evidence>
<comment type="caution">
    <text evidence="2">The sequence shown here is derived from an EMBL/GenBank/DDBJ whole genome shotgun (WGS) entry which is preliminary data.</text>
</comment>
<feature type="region of interest" description="Disordered" evidence="1">
    <location>
        <begin position="1"/>
        <end position="30"/>
    </location>
</feature>
<sequence length="487" mass="55719">MSSTRLKRRRSKAESCDHSDESQPSKRHKSGIKLHSAEFYDSLSKVWLTRRALKELDRRTSQANSPQQPVLVPQHIYREDTWQQIKQFVRHGGPELRDLLEYPAPPNITEANVIGAISYSSSVSSSRQIVSTATTSRSTKTRRSSVYNNFEQNLIEYYIYLEGYDYPNDRQTPEPKNLEEIYQRLTQPRPSLSPSCFTISDFQTFKRANNRVISKESKTIVDAKPDFHYGARLELQSYKQEPVYDNKAYTLTSTYHNGQLLFYAHHPTAGPENSAEYHMTQIDGWTITGNPHTFRQGVTAFRNTRDWTREQRDAFILTANERARSIHAQPSQLESPDYNERLEPTEVQDANHPAQAGGSQDGFQCYMSQQVVQGGHNNELSHFTCNFGDSHTMEVQLVEESAKEGAEGNSEKTVAHAIEESETSVDELALDRYKTPTTPHKRRLRGGLRDKFDCVYPADEVHFRAMFTAQGLTLQIGVLRFGVLQLR</sequence>
<accession>A0A3E2HJS0</accession>
<evidence type="ECO:0000313" key="2">
    <source>
        <dbReference type="EMBL" id="RFU33639.1"/>
    </source>
</evidence>
<proteinExistence type="predicted"/>
<dbReference type="STRING" id="5539.A0A3E2HJS0"/>
<dbReference type="OrthoDB" id="3598835at2759"/>
<feature type="compositionally biased region" description="Basic and acidic residues" evidence="1">
    <location>
        <begin position="12"/>
        <end position="24"/>
    </location>
</feature>
<dbReference type="Proteomes" id="UP000258309">
    <property type="component" value="Unassembled WGS sequence"/>
</dbReference>
<feature type="compositionally biased region" description="Basic residues" evidence="1">
    <location>
        <begin position="1"/>
        <end position="11"/>
    </location>
</feature>
<feature type="non-terminal residue" evidence="2">
    <location>
        <position position="487"/>
    </location>
</feature>
<keyword evidence="3" id="KW-1185">Reference proteome</keyword>
<evidence type="ECO:0000256" key="1">
    <source>
        <dbReference type="SAM" id="MobiDB-lite"/>
    </source>
</evidence>
<protein>
    <submittedName>
        <fullName evidence="2">Uncharacterized protein</fullName>
    </submittedName>
</protein>
<gene>
    <name evidence="2" type="ORF">B7463_g2715</name>
</gene>
<organism evidence="2 3">
    <name type="scientific">Scytalidium lignicola</name>
    <name type="common">Hyphomycete</name>
    <dbReference type="NCBI Taxonomy" id="5539"/>
    <lineage>
        <taxon>Eukaryota</taxon>
        <taxon>Fungi</taxon>
        <taxon>Dikarya</taxon>
        <taxon>Ascomycota</taxon>
        <taxon>Pezizomycotina</taxon>
        <taxon>Leotiomycetes</taxon>
        <taxon>Leotiomycetes incertae sedis</taxon>
        <taxon>Scytalidium</taxon>
    </lineage>
</organism>
<reference evidence="2 3" key="1">
    <citation type="submission" date="2018-05" db="EMBL/GenBank/DDBJ databases">
        <title>Draft genome sequence of Scytalidium lignicola DSM 105466, a ubiquitous saprotrophic fungus.</title>
        <authorList>
            <person name="Buettner E."/>
            <person name="Gebauer A.M."/>
            <person name="Hofrichter M."/>
            <person name="Liers C."/>
            <person name="Kellner H."/>
        </authorList>
    </citation>
    <scope>NUCLEOTIDE SEQUENCE [LARGE SCALE GENOMIC DNA]</scope>
    <source>
        <strain evidence="2 3">DSM 105466</strain>
    </source>
</reference>
<feature type="non-terminal residue" evidence="2">
    <location>
        <position position="1"/>
    </location>
</feature>
<dbReference type="EMBL" id="NCSJ02000032">
    <property type="protein sequence ID" value="RFU33639.1"/>
    <property type="molecule type" value="Genomic_DNA"/>
</dbReference>